<dbReference type="PANTHER" id="PTHR47962:SF5">
    <property type="entry name" value="ATP-DEPENDENT HELICASE LHR-RELATED"/>
    <property type="match status" value="1"/>
</dbReference>
<dbReference type="InterPro" id="IPR027417">
    <property type="entry name" value="P-loop_NTPase"/>
</dbReference>
<dbReference type="InterPro" id="IPR001650">
    <property type="entry name" value="Helicase_C-like"/>
</dbReference>
<feature type="domain" description="Helicase C-terminal" evidence="1">
    <location>
        <begin position="1"/>
        <end position="84"/>
    </location>
</feature>
<gene>
    <name evidence="2" type="ORF">NCTC9045_05240</name>
</gene>
<keyword evidence="2" id="KW-0347">Helicase</keyword>
<dbReference type="GO" id="GO:0004386">
    <property type="term" value="F:helicase activity"/>
    <property type="evidence" value="ECO:0007669"/>
    <property type="project" value="UniProtKB-KW"/>
</dbReference>
<dbReference type="InterPro" id="IPR052511">
    <property type="entry name" value="ATP-dep_Helicase"/>
</dbReference>
<dbReference type="SUPFAM" id="SSF52540">
    <property type="entry name" value="P-loop containing nucleoside triphosphate hydrolases"/>
    <property type="match status" value="1"/>
</dbReference>
<accession>A0A376X9Q5</accession>
<proteinExistence type="predicted"/>
<dbReference type="PANTHER" id="PTHR47962">
    <property type="entry name" value="ATP-DEPENDENT HELICASE LHR-RELATED-RELATED"/>
    <property type="match status" value="1"/>
</dbReference>
<dbReference type="PROSITE" id="PS51194">
    <property type="entry name" value="HELICASE_CTER"/>
    <property type="match status" value="1"/>
</dbReference>
<dbReference type="Proteomes" id="UP000254503">
    <property type="component" value="Unassembled WGS sequence"/>
</dbReference>
<dbReference type="Gene3D" id="3.40.50.300">
    <property type="entry name" value="P-loop containing nucleotide triphosphate hydrolases"/>
    <property type="match status" value="1"/>
</dbReference>
<protein>
    <submittedName>
        <fullName evidence="2">Putative ATP-dependent helicase</fullName>
    </submittedName>
</protein>
<reference evidence="2 3" key="1">
    <citation type="submission" date="2018-06" db="EMBL/GenBank/DDBJ databases">
        <authorList>
            <consortium name="Pathogen Informatics"/>
            <person name="Doyle S."/>
        </authorList>
    </citation>
    <scope>NUCLEOTIDE SEQUENCE [LARGE SCALE GENOMIC DNA]</scope>
    <source>
        <strain evidence="2 3">NCTC9045</strain>
    </source>
</reference>
<evidence type="ECO:0000313" key="3">
    <source>
        <dbReference type="Proteomes" id="UP000254503"/>
    </source>
</evidence>
<dbReference type="EMBL" id="UGDD01000002">
    <property type="protein sequence ID" value="STJ57226.1"/>
    <property type="molecule type" value="Genomic_DNA"/>
</dbReference>
<dbReference type="Pfam" id="PF00271">
    <property type="entry name" value="Helicase_C"/>
    <property type="match status" value="1"/>
</dbReference>
<dbReference type="AlphaFoldDB" id="A0A376X9Q5"/>
<dbReference type="SMART" id="SM00490">
    <property type="entry name" value="HELICc"/>
    <property type="match status" value="1"/>
</dbReference>
<evidence type="ECO:0000259" key="1">
    <source>
        <dbReference type="PROSITE" id="PS51194"/>
    </source>
</evidence>
<dbReference type="GO" id="GO:0003677">
    <property type="term" value="F:DNA binding"/>
    <property type="evidence" value="ECO:0007669"/>
    <property type="project" value="TreeGrafter"/>
</dbReference>
<sequence length="84" mass="9147">MCEANVVPNEFFPHHGSLARELREALEARLQKGNLPTTAVCTMTLELGIDIGKVQSVIQVTPPHSVSSLRQRMGRSGGAIPHRC</sequence>
<keyword evidence="2" id="KW-0067">ATP-binding</keyword>
<name>A0A376X9Q5_ECOLX</name>
<keyword evidence="2" id="KW-0547">Nucleotide-binding</keyword>
<organism evidence="2 3">
    <name type="scientific">Escherichia coli</name>
    <dbReference type="NCBI Taxonomy" id="562"/>
    <lineage>
        <taxon>Bacteria</taxon>
        <taxon>Pseudomonadati</taxon>
        <taxon>Pseudomonadota</taxon>
        <taxon>Gammaproteobacteria</taxon>
        <taxon>Enterobacterales</taxon>
        <taxon>Enterobacteriaceae</taxon>
        <taxon>Escherichia</taxon>
    </lineage>
</organism>
<keyword evidence="2" id="KW-0378">Hydrolase</keyword>
<evidence type="ECO:0000313" key="2">
    <source>
        <dbReference type="EMBL" id="STJ57226.1"/>
    </source>
</evidence>
<dbReference type="GO" id="GO:0016887">
    <property type="term" value="F:ATP hydrolysis activity"/>
    <property type="evidence" value="ECO:0007669"/>
    <property type="project" value="TreeGrafter"/>
</dbReference>